<dbReference type="STRING" id="526218.Sterm_1390"/>
<feature type="domain" description="HTH cro/C1-type" evidence="1">
    <location>
        <begin position="6"/>
        <end position="61"/>
    </location>
</feature>
<organism evidence="2 3">
    <name type="scientific">Sebaldella termitidis (strain ATCC 33386 / NCTC 11300)</name>
    <dbReference type="NCBI Taxonomy" id="526218"/>
    <lineage>
        <taxon>Bacteria</taxon>
        <taxon>Fusobacteriati</taxon>
        <taxon>Fusobacteriota</taxon>
        <taxon>Fusobacteriia</taxon>
        <taxon>Fusobacteriales</taxon>
        <taxon>Leptotrichiaceae</taxon>
        <taxon>Sebaldella</taxon>
    </lineage>
</organism>
<dbReference type="GO" id="GO:0003677">
    <property type="term" value="F:DNA binding"/>
    <property type="evidence" value="ECO:0007669"/>
    <property type="project" value="InterPro"/>
</dbReference>
<dbReference type="PROSITE" id="PS50943">
    <property type="entry name" value="HTH_CROC1"/>
    <property type="match status" value="1"/>
</dbReference>
<reference evidence="2 3" key="2">
    <citation type="journal article" date="2010" name="Stand. Genomic Sci.">
        <title>Complete genome sequence of Sebaldella termitidis type strain (NCTC 11300).</title>
        <authorList>
            <person name="Harmon-Smith M."/>
            <person name="Celia L."/>
            <person name="Chertkov O."/>
            <person name="Lapidus A."/>
            <person name="Copeland A."/>
            <person name="Glavina Del Rio T."/>
            <person name="Nolan M."/>
            <person name="Lucas S."/>
            <person name="Tice H."/>
            <person name="Cheng J.F."/>
            <person name="Han C."/>
            <person name="Detter J.C."/>
            <person name="Bruce D."/>
            <person name="Goodwin L."/>
            <person name="Pitluck S."/>
            <person name="Pati A."/>
            <person name="Liolios K."/>
            <person name="Ivanova N."/>
            <person name="Mavromatis K."/>
            <person name="Mikhailova N."/>
            <person name="Chen A."/>
            <person name="Palaniappan K."/>
            <person name="Land M."/>
            <person name="Hauser L."/>
            <person name="Chang Y.J."/>
            <person name="Jeffries C.D."/>
            <person name="Brettin T."/>
            <person name="Goker M."/>
            <person name="Beck B."/>
            <person name="Bristow J."/>
            <person name="Eisen J.A."/>
            <person name="Markowitz V."/>
            <person name="Hugenholtz P."/>
            <person name="Kyrpides N.C."/>
            <person name="Klenk H.P."/>
            <person name="Chen F."/>
        </authorList>
    </citation>
    <scope>NUCLEOTIDE SEQUENCE [LARGE SCALE GENOMIC DNA]</scope>
    <source>
        <strain evidence="3">ATCC 33386 / NCTC 11300</strain>
    </source>
</reference>
<protein>
    <recommendedName>
        <fullName evidence="1">HTH cro/C1-type domain-containing protein</fullName>
    </recommendedName>
</protein>
<dbReference type="InterPro" id="IPR010982">
    <property type="entry name" value="Lambda_DNA-bd_dom_sf"/>
</dbReference>
<dbReference type="Gene3D" id="1.10.260.40">
    <property type="entry name" value="lambda repressor-like DNA-binding domains"/>
    <property type="match status" value="1"/>
</dbReference>
<name>D1AHL9_SEBTE</name>
<evidence type="ECO:0000313" key="2">
    <source>
        <dbReference type="EMBL" id="ACZ08253.1"/>
    </source>
</evidence>
<sequence>MNYNKLKGIIVEKRITQTALSKKLNMSVQGFNSKLNGKGSFSVEDAEQLAIILELDDPAEIFFDKLSRKCNGKHS</sequence>
<accession>D1AHL9</accession>
<dbReference type="HOGENOM" id="CLU_066192_46_1_0"/>
<dbReference type="Proteomes" id="UP000000845">
    <property type="component" value="Chromosome"/>
</dbReference>
<dbReference type="eggNOG" id="ENOG5033JZC">
    <property type="taxonomic scope" value="Bacteria"/>
</dbReference>
<dbReference type="InterPro" id="IPR001387">
    <property type="entry name" value="Cro/C1-type_HTH"/>
</dbReference>
<dbReference type="AlphaFoldDB" id="D1AHL9"/>
<keyword evidence="3" id="KW-1185">Reference proteome</keyword>
<dbReference type="RefSeq" id="WP_012860849.1">
    <property type="nucleotide sequence ID" value="NC_013517.1"/>
</dbReference>
<gene>
    <name evidence="2" type="ordered locus">Sterm_1390</name>
</gene>
<dbReference type="SUPFAM" id="SSF47413">
    <property type="entry name" value="lambda repressor-like DNA-binding domains"/>
    <property type="match status" value="1"/>
</dbReference>
<evidence type="ECO:0000259" key="1">
    <source>
        <dbReference type="PROSITE" id="PS50943"/>
    </source>
</evidence>
<dbReference type="EMBL" id="CP001739">
    <property type="protein sequence ID" value="ACZ08253.1"/>
    <property type="molecule type" value="Genomic_DNA"/>
</dbReference>
<reference evidence="3" key="1">
    <citation type="submission" date="2009-09" db="EMBL/GenBank/DDBJ databases">
        <title>The complete chromosome of Sebaldella termitidis ATCC 33386.</title>
        <authorList>
            <consortium name="US DOE Joint Genome Institute (JGI-PGF)"/>
            <person name="Lucas S."/>
            <person name="Copeland A."/>
            <person name="Lapidus A."/>
            <person name="Glavina del Rio T."/>
            <person name="Dalin E."/>
            <person name="Tice H."/>
            <person name="Bruce D."/>
            <person name="Goodwin L."/>
            <person name="Pitluck S."/>
            <person name="Kyrpides N."/>
            <person name="Mavromatis K."/>
            <person name="Ivanova N."/>
            <person name="Mikhailova N."/>
            <person name="Sims D."/>
            <person name="Meincke L."/>
            <person name="Brettin T."/>
            <person name="Detter J.C."/>
            <person name="Han C."/>
            <person name="Larimer F."/>
            <person name="Land M."/>
            <person name="Hauser L."/>
            <person name="Markowitz V."/>
            <person name="Cheng J.F."/>
            <person name="Hugenholtz P."/>
            <person name="Woyke T."/>
            <person name="Wu D."/>
            <person name="Eisen J.A."/>
        </authorList>
    </citation>
    <scope>NUCLEOTIDE SEQUENCE [LARGE SCALE GENOMIC DNA]</scope>
    <source>
        <strain evidence="3">ATCC 33386 / NCTC 11300</strain>
    </source>
</reference>
<proteinExistence type="predicted"/>
<evidence type="ECO:0000313" key="3">
    <source>
        <dbReference type="Proteomes" id="UP000000845"/>
    </source>
</evidence>
<dbReference type="InterPro" id="IPR008003">
    <property type="entry name" value="DUF739"/>
</dbReference>
<dbReference type="KEGG" id="str:Sterm_1390"/>
<dbReference type="Pfam" id="PF05339">
    <property type="entry name" value="DUF739"/>
    <property type="match status" value="1"/>
</dbReference>
<dbReference type="CDD" id="cd00093">
    <property type="entry name" value="HTH_XRE"/>
    <property type="match status" value="1"/>
</dbReference>